<gene>
    <name evidence="10" type="ORF">SAMN05216215_10308</name>
</gene>
<dbReference type="Proteomes" id="UP000199529">
    <property type="component" value="Unassembled WGS sequence"/>
</dbReference>
<dbReference type="Pfam" id="PF07519">
    <property type="entry name" value="Tannase"/>
    <property type="match status" value="1"/>
</dbReference>
<evidence type="ECO:0000313" key="11">
    <source>
        <dbReference type="Proteomes" id="UP000199529"/>
    </source>
</evidence>
<dbReference type="AlphaFoldDB" id="A0A1H3L6C2"/>
<feature type="region of interest" description="Disordered" evidence="8">
    <location>
        <begin position="525"/>
        <end position="545"/>
    </location>
</feature>
<dbReference type="STRING" id="418495.SAMN05216215_10308"/>
<keyword evidence="2" id="KW-0719">Serine esterase</keyword>
<evidence type="ECO:0000256" key="2">
    <source>
        <dbReference type="ARBA" id="ARBA00022487"/>
    </source>
</evidence>
<dbReference type="GO" id="GO:0052689">
    <property type="term" value="F:carboxylic ester hydrolase activity"/>
    <property type="evidence" value="ECO:0007669"/>
    <property type="project" value="UniProtKB-KW"/>
</dbReference>
<dbReference type="PANTHER" id="PTHR33938">
    <property type="entry name" value="FERULOYL ESTERASE B-RELATED"/>
    <property type="match status" value="1"/>
</dbReference>
<dbReference type="InterPro" id="IPR011118">
    <property type="entry name" value="Tannase/feruloyl_esterase"/>
</dbReference>
<evidence type="ECO:0000256" key="7">
    <source>
        <dbReference type="ARBA" id="ARBA00023157"/>
    </source>
</evidence>
<evidence type="ECO:0000256" key="4">
    <source>
        <dbReference type="ARBA" id="ARBA00022729"/>
    </source>
</evidence>
<proteinExistence type="inferred from homology"/>
<evidence type="ECO:0000313" key="10">
    <source>
        <dbReference type="EMBL" id="SDY59425.1"/>
    </source>
</evidence>
<dbReference type="InterPro" id="IPR029058">
    <property type="entry name" value="AB_hydrolase_fold"/>
</dbReference>
<evidence type="ECO:0000256" key="5">
    <source>
        <dbReference type="ARBA" id="ARBA00022801"/>
    </source>
</evidence>
<evidence type="ECO:0000256" key="9">
    <source>
        <dbReference type="SAM" id="SignalP"/>
    </source>
</evidence>
<accession>A0A1H3L6C2</accession>
<keyword evidence="4 9" id="KW-0732">Signal</keyword>
<keyword evidence="6" id="KW-0106">Calcium</keyword>
<protein>
    <submittedName>
        <fullName evidence="10">Tannase and feruloyl esterase</fullName>
    </submittedName>
</protein>
<evidence type="ECO:0000256" key="6">
    <source>
        <dbReference type="ARBA" id="ARBA00022837"/>
    </source>
</evidence>
<dbReference type="RefSeq" id="WP_093270771.1">
    <property type="nucleotide sequence ID" value="NZ_FNOK01000030.1"/>
</dbReference>
<sequence>MRLLTKLVAAAAPLALIPLGGIAAAQLGPGDPAQVVSTAAPTCSPVPVDAPPGSMIESVQAARKPGGTVTFPATPFSPASEITGVPAYCEITVTVTHPGANDHVKVVVALPETGWTGRLQAIGGSAYAAGNFGAPLVQAVKDGYSGVTTDAGVPSSDNPLETGWAVTANGKINTPLVTNFATRSVHEEALIGKDVTQEFYGRSITYSYWNGCSTGGRQGYSEAQNHPGDFDGILANAPAVDWTRFAVATLWPQVVMNQDHHFPSNCVLNAFRQAAIAACDADDGVTNGIVDRPDECSYDPRTLVGTKVLCEGEELTVTPADAEVMRKVWAGPTDERGRSLWSGLPKGADPVWLAGTKVDPDGTLSAPGFPVAVAWVQSFLAKQPGFDTSTITYRRFTELFRQSVKEYDEIIGTANPDLSDFRRSGGKLITFVGTDDQLIPPGGTLDYRDRVERRMGGAERVNDFYRLFLAPGVEHCGGGAGPVPENPLGALVDWVEHGKAPATLAASTVAGGRTATRDLCPHPQVSRYSGAGDPAAASSYRCTNN</sequence>
<keyword evidence="7" id="KW-1015">Disulfide bond</keyword>
<keyword evidence="3" id="KW-0479">Metal-binding</keyword>
<evidence type="ECO:0000256" key="8">
    <source>
        <dbReference type="SAM" id="MobiDB-lite"/>
    </source>
</evidence>
<reference evidence="11" key="1">
    <citation type="submission" date="2016-10" db="EMBL/GenBank/DDBJ databases">
        <authorList>
            <person name="Varghese N."/>
            <person name="Submissions S."/>
        </authorList>
    </citation>
    <scope>NUCLEOTIDE SEQUENCE [LARGE SCALE GENOMIC DNA]</scope>
    <source>
        <strain evidence="11">CGMCC 4.3530</strain>
    </source>
</reference>
<comment type="similarity">
    <text evidence="1">Belongs to the tannase family.</text>
</comment>
<dbReference type="EMBL" id="FNOK01000030">
    <property type="protein sequence ID" value="SDY59425.1"/>
    <property type="molecule type" value="Genomic_DNA"/>
</dbReference>
<feature type="signal peptide" evidence="9">
    <location>
        <begin position="1"/>
        <end position="25"/>
    </location>
</feature>
<keyword evidence="11" id="KW-1185">Reference proteome</keyword>
<organism evidence="10 11">
    <name type="scientific">Saccharopolyspora shandongensis</name>
    <dbReference type="NCBI Taxonomy" id="418495"/>
    <lineage>
        <taxon>Bacteria</taxon>
        <taxon>Bacillati</taxon>
        <taxon>Actinomycetota</taxon>
        <taxon>Actinomycetes</taxon>
        <taxon>Pseudonocardiales</taxon>
        <taxon>Pseudonocardiaceae</taxon>
        <taxon>Saccharopolyspora</taxon>
    </lineage>
</organism>
<evidence type="ECO:0000256" key="1">
    <source>
        <dbReference type="ARBA" id="ARBA00006249"/>
    </source>
</evidence>
<dbReference type="OrthoDB" id="176867at2"/>
<feature type="chain" id="PRO_5038523849" evidence="9">
    <location>
        <begin position="26"/>
        <end position="545"/>
    </location>
</feature>
<name>A0A1H3L6C2_9PSEU</name>
<evidence type="ECO:0000256" key="3">
    <source>
        <dbReference type="ARBA" id="ARBA00022723"/>
    </source>
</evidence>
<dbReference type="GO" id="GO:0046872">
    <property type="term" value="F:metal ion binding"/>
    <property type="evidence" value="ECO:0007669"/>
    <property type="project" value="UniProtKB-KW"/>
</dbReference>
<keyword evidence="5" id="KW-0378">Hydrolase</keyword>
<dbReference type="PANTHER" id="PTHR33938:SF8">
    <property type="entry name" value="CARBOXYLIC ESTER HYDROLASE"/>
    <property type="match status" value="1"/>
</dbReference>
<dbReference type="SUPFAM" id="SSF53474">
    <property type="entry name" value="alpha/beta-Hydrolases"/>
    <property type="match status" value="1"/>
</dbReference>